<accession>A0A2N0YWU6</accession>
<keyword evidence="1" id="KW-0472">Membrane</keyword>
<dbReference type="Pfam" id="PF04286">
    <property type="entry name" value="DUF445"/>
    <property type="match status" value="1"/>
</dbReference>
<evidence type="ECO:0000313" key="3">
    <source>
        <dbReference type="Proteomes" id="UP000233375"/>
    </source>
</evidence>
<keyword evidence="1" id="KW-1133">Transmembrane helix</keyword>
<evidence type="ECO:0000256" key="1">
    <source>
        <dbReference type="SAM" id="Phobius"/>
    </source>
</evidence>
<dbReference type="InterPro" id="IPR007383">
    <property type="entry name" value="DUF445"/>
</dbReference>
<proteinExistence type="predicted"/>
<name>A0A2N0YWU6_9BACI</name>
<dbReference type="Proteomes" id="UP000233375">
    <property type="component" value="Unassembled WGS sequence"/>
</dbReference>
<dbReference type="RefSeq" id="WP_101179207.1">
    <property type="nucleotide sequence ID" value="NZ_PISE01000064.1"/>
</dbReference>
<feature type="transmembrane region" description="Helical" evidence="1">
    <location>
        <begin position="12"/>
        <end position="29"/>
    </location>
</feature>
<reference evidence="2 3" key="1">
    <citation type="journal article" date="2003" name="Int. J. Syst. Evol. Microbiol.">
        <title>Bacillus nealsonii sp. nov., isolated from a spacecraft-assembly facility, whose spores are gamma-radiation resistant.</title>
        <authorList>
            <person name="Venkateswaran K."/>
            <person name="Kempf M."/>
            <person name="Chen F."/>
            <person name="Satomi M."/>
            <person name="Nicholson W."/>
            <person name="Kern R."/>
        </authorList>
    </citation>
    <scope>NUCLEOTIDE SEQUENCE [LARGE SCALE GENOMIC DNA]</scope>
    <source>
        <strain evidence="2 3">FO-92</strain>
    </source>
</reference>
<sequence length="417" mass="47708">MSKKKSSRKLARISLIVMLVGFLGTMPFQDTLWILLLHGGFEAGLIGGLADWFAVTALFRHPLGVPIPHTALLPKNRNRMINGLISVLKNDWLSKESIQDKVKHVPFTEKIHQTVAAKMQTAVFQKLAVSWIQQIIRYIDVEKMTPFVKKQIIATLSNVDMKKILQMISSQLLTEKVDEKALDHILVKVEQWLKKEDTVHKLGNVSMNVLNNVKADGMLQFAIKSIQNLMTEEKIGKIIQNLLISAVKSLRYEYEPNREALLTFIRKEIEGLNENEKVLLGIEKWKSRLLDNWKSDDTITEALKQLQQKALDFVEGERFMEEYLLPLATNLLEKMNENKIVIDLWIQKQLSILIENNHDKIGDLVRDNLNKLDDETLTDMIENNVGKDLQWIRVNGAVCGFIIGILLSVVQVVFEIV</sequence>
<keyword evidence="1" id="KW-0812">Transmembrane</keyword>
<organism evidence="2 3">
    <name type="scientific">Niallia nealsonii</name>
    <dbReference type="NCBI Taxonomy" id="115979"/>
    <lineage>
        <taxon>Bacteria</taxon>
        <taxon>Bacillati</taxon>
        <taxon>Bacillota</taxon>
        <taxon>Bacilli</taxon>
        <taxon>Bacillales</taxon>
        <taxon>Bacillaceae</taxon>
        <taxon>Niallia</taxon>
    </lineage>
</organism>
<keyword evidence="3" id="KW-1185">Reference proteome</keyword>
<dbReference type="EMBL" id="PISE01000064">
    <property type="protein sequence ID" value="PKG21731.1"/>
    <property type="molecule type" value="Genomic_DNA"/>
</dbReference>
<protein>
    <submittedName>
        <fullName evidence="2">DUF445 domain-containing protein</fullName>
    </submittedName>
</protein>
<comment type="caution">
    <text evidence="2">The sequence shown here is derived from an EMBL/GenBank/DDBJ whole genome shotgun (WGS) entry which is preliminary data.</text>
</comment>
<dbReference type="PANTHER" id="PTHR38442:SF1">
    <property type="entry name" value="INNER MEMBRANE PROTEIN"/>
    <property type="match status" value="1"/>
</dbReference>
<dbReference type="OrthoDB" id="9769590at2"/>
<dbReference type="PANTHER" id="PTHR38442">
    <property type="entry name" value="INNER MEMBRANE PROTEIN-RELATED"/>
    <property type="match status" value="1"/>
</dbReference>
<dbReference type="GO" id="GO:0005886">
    <property type="term" value="C:plasma membrane"/>
    <property type="evidence" value="ECO:0007669"/>
    <property type="project" value="TreeGrafter"/>
</dbReference>
<gene>
    <name evidence="2" type="ORF">CWS01_20750</name>
</gene>
<dbReference type="AlphaFoldDB" id="A0A2N0YWU6"/>
<evidence type="ECO:0000313" key="2">
    <source>
        <dbReference type="EMBL" id="PKG21731.1"/>
    </source>
</evidence>